<name>A0A3D8GM84_9BACI</name>
<evidence type="ECO:0000313" key="1">
    <source>
        <dbReference type="EMBL" id="RDU35471.1"/>
    </source>
</evidence>
<reference evidence="1 2" key="1">
    <citation type="submission" date="2018-07" db="EMBL/GenBank/DDBJ databases">
        <title>Bacillus sp. YLB-04 draft genome sequence.</title>
        <authorList>
            <person name="Yu L."/>
            <person name="Tang X."/>
        </authorList>
    </citation>
    <scope>NUCLEOTIDE SEQUENCE [LARGE SCALE GENOMIC DNA]</scope>
    <source>
        <strain evidence="1 2">YLB-04</strain>
    </source>
</reference>
<organism evidence="1 2">
    <name type="scientific">Neobacillus piezotolerans</name>
    <dbReference type="NCBI Taxonomy" id="2259171"/>
    <lineage>
        <taxon>Bacteria</taxon>
        <taxon>Bacillati</taxon>
        <taxon>Bacillota</taxon>
        <taxon>Bacilli</taxon>
        <taxon>Bacillales</taxon>
        <taxon>Bacillaceae</taxon>
        <taxon>Neobacillus</taxon>
    </lineage>
</organism>
<comment type="caution">
    <text evidence="1">The sequence shown here is derived from an EMBL/GenBank/DDBJ whole genome shotgun (WGS) entry which is preliminary data.</text>
</comment>
<sequence length="107" mass="12734">MNKKVDIEYEIKKVIVGHLMDLMCYAWKESQRFSDFGVNIQAFGEMEDKLWKSIKFVVGMPEIEELGVWVSDYWLEVFAEYVNAEIPKDKAMQTIINWRNQDFDNTK</sequence>
<proteinExistence type="predicted"/>
<keyword evidence="2" id="KW-1185">Reference proteome</keyword>
<gene>
    <name evidence="1" type="ORF">DRW41_17170</name>
</gene>
<dbReference type="AlphaFoldDB" id="A0A3D8GM84"/>
<accession>A0A3D8GM84</accession>
<dbReference type="Proteomes" id="UP000257144">
    <property type="component" value="Unassembled WGS sequence"/>
</dbReference>
<dbReference type="EMBL" id="QNQT01000009">
    <property type="protein sequence ID" value="RDU35471.1"/>
    <property type="molecule type" value="Genomic_DNA"/>
</dbReference>
<protein>
    <submittedName>
        <fullName evidence="1">Uncharacterized protein</fullName>
    </submittedName>
</protein>
<evidence type="ECO:0000313" key="2">
    <source>
        <dbReference type="Proteomes" id="UP000257144"/>
    </source>
</evidence>
<dbReference type="RefSeq" id="WP_115453255.1">
    <property type="nucleotide sequence ID" value="NZ_QNQT01000009.1"/>
</dbReference>